<accession>A0ABY9DBW5</accession>
<protein>
    <recommendedName>
        <fullName evidence="3">DUF569 domain-containing protein</fullName>
    </recommendedName>
</protein>
<keyword evidence="5" id="KW-1185">Reference proteome</keyword>
<evidence type="ECO:0000259" key="3">
    <source>
        <dbReference type="Pfam" id="PF04601"/>
    </source>
</evidence>
<evidence type="ECO:0000256" key="1">
    <source>
        <dbReference type="SAM" id="Coils"/>
    </source>
</evidence>
<gene>
    <name evidence="4" type="ORF">VitviT2T_022559</name>
</gene>
<dbReference type="Gene3D" id="2.80.10.50">
    <property type="match status" value="1"/>
</dbReference>
<feature type="compositionally biased region" description="Polar residues" evidence="2">
    <location>
        <begin position="163"/>
        <end position="178"/>
    </location>
</feature>
<dbReference type="EMBL" id="CP126661">
    <property type="protein sequence ID" value="WKA04528.1"/>
    <property type="molecule type" value="Genomic_DNA"/>
</dbReference>
<sequence>MEFFNNAKAIRLRSHLNKYLVAADDEETVWQSRTGSSRQARWAVEFVQDKANVIRLKGCYGRYLTASDEVFLLGWTGRKVVQTLPTSKMDPSTEWEPIKEGFQLKLRAKGGKFLRANGGTPPWKNSITHDIPQRTATQDWVLWSVDIVDITHSESPANYVSRASSFSSQPDDFTCSDTGSPSMGSFPGSPVTFHGRSRLASSRQIPAHQEDDNERSKSQMDHVDKPSEKTKFTASKPREKTFDAAWKITPDHEAGYGRSKSQMDNADKPSDQTNFSPPNPRDQTHDLNSSPKAPDVVPSTIPTAVSYPTVKTTASMAKQSSTQMEDKLNSVFSELESIVSDVGSSPTSFSEPRMEDEALEMSAVPSREEIRQAQVALKECLLLEFSQLKQARVRAKFILALSTLSIAEGSLSQEQMDATHYFLSNFNVLMMKFDRAERQLAECNNFLRDKNRAYDELRVINESNLELKARIDQLNEEEEELLRRIEEIRGMKTKLANKRMELGEESKSALSKWNEFGSLEPAALSRQKKFEKRRREILEDWSNLKALFD</sequence>
<evidence type="ECO:0000256" key="2">
    <source>
        <dbReference type="SAM" id="MobiDB-lite"/>
    </source>
</evidence>
<name>A0ABY9DBW5_VITVI</name>
<organism evidence="4 5">
    <name type="scientific">Vitis vinifera</name>
    <name type="common">Grape</name>
    <dbReference type="NCBI Taxonomy" id="29760"/>
    <lineage>
        <taxon>Eukaryota</taxon>
        <taxon>Viridiplantae</taxon>
        <taxon>Streptophyta</taxon>
        <taxon>Embryophyta</taxon>
        <taxon>Tracheophyta</taxon>
        <taxon>Spermatophyta</taxon>
        <taxon>Magnoliopsida</taxon>
        <taxon>eudicotyledons</taxon>
        <taxon>Gunneridae</taxon>
        <taxon>Pentapetalae</taxon>
        <taxon>rosids</taxon>
        <taxon>Vitales</taxon>
        <taxon>Vitaceae</taxon>
        <taxon>Viteae</taxon>
        <taxon>Vitis</taxon>
    </lineage>
</organism>
<dbReference type="PANTHER" id="PTHR31205:SF77">
    <property type="entry name" value="CROSS-LINKING PROTEIN, PUTATIVE (DUF569)-RELATED"/>
    <property type="match status" value="1"/>
</dbReference>
<evidence type="ECO:0000313" key="5">
    <source>
        <dbReference type="Proteomes" id="UP001227230"/>
    </source>
</evidence>
<dbReference type="CDD" id="cd23340">
    <property type="entry name" value="beta-trefoil_FSCN_ACP-like"/>
    <property type="match status" value="1"/>
</dbReference>
<feature type="coiled-coil region" evidence="1">
    <location>
        <begin position="457"/>
        <end position="491"/>
    </location>
</feature>
<keyword evidence="1" id="KW-0175">Coiled coil</keyword>
<reference evidence="4 5" key="1">
    <citation type="journal article" date="2023" name="Hortic Res">
        <title>The complete reference genome for grapevine (Vitis vinifera L.) genetics and breeding.</title>
        <authorList>
            <person name="Shi X."/>
            <person name="Cao S."/>
            <person name="Wang X."/>
            <person name="Huang S."/>
            <person name="Wang Y."/>
            <person name="Liu Z."/>
            <person name="Liu W."/>
            <person name="Leng X."/>
            <person name="Peng Y."/>
            <person name="Wang N."/>
            <person name="Wang Y."/>
            <person name="Ma Z."/>
            <person name="Xu X."/>
            <person name="Zhang F."/>
            <person name="Xue H."/>
            <person name="Zhong H."/>
            <person name="Wang Y."/>
            <person name="Zhang K."/>
            <person name="Velt A."/>
            <person name="Avia K."/>
            <person name="Holtgrawe D."/>
            <person name="Grimplet J."/>
            <person name="Matus J.T."/>
            <person name="Ware D."/>
            <person name="Wu X."/>
            <person name="Wang H."/>
            <person name="Liu C."/>
            <person name="Fang Y."/>
            <person name="Rustenholz C."/>
            <person name="Cheng Z."/>
            <person name="Xiao H."/>
            <person name="Zhou Y."/>
        </authorList>
    </citation>
    <scope>NUCLEOTIDE SEQUENCE [LARGE SCALE GENOMIC DNA]</scope>
    <source>
        <strain evidence="5">cv. Pinot noir / PN40024</strain>
        <tissue evidence="4">Leaf</tissue>
    </source>
</reference>
<dbReference type="Pfam" id="PF04601">
    <property type="entry name" value="DUF569"/>
    <property type="match status" value="1"/>
</dbReference>
<dbReference type="Proteomes" id="UP001227230">
    <property type="component" value="Chromosome 14"/>
</dbReference>
<dbReference type="SUPFAM" id="SSF50405">
    <property type="entry name" value="Actin-crosslinking proteins"/>
    <property type="match status" value="1"/>
</dbReference>
<feature type="region of interest" description="Disordered" evidence="2">
    <location>
        <begin position="163"/>
        <end position="301"/>
    </location>
</feature>
<feature type="domain" description="DUF569" evidence="3">
    <location>
        <begin position="1"/>
        <end position="143"/>
    </location>
</feature>
<dbReference type="PANTHER" id="PTHR31205">
    <property type="entry name" value="ACTIN CROSS-LINKING PROTEIN (DUF569)"/>
    <property type="match status" value="1"/>
</dbReference>
<proteinExistence type="predicted"/>
<dbReference type="InterPro" id="IPR007679">
    <property type="entry name" value="DUF569"/>
</dbReference>
<evidence type="ECO:0000313" key="4">
    <source>
        <dbReference type="EMBL" id="WKA04528.1"/>
    </source>
</evidence>
<feature type="compositionally biased region" description="Basic and acidic residues" evidence="2">
    <location>
        <begin position="208"/>
        <end position="242"/>
    </location>
</feature>
<feature type="compositionally biased region" description="Low complexity" evidence="2">
    <location>
        <begin position="179"/>
        <end position="190"/>
    </location>
</feature>
<dbReference type="InterPro" id="IPR008999">
    <property type="entry name" value="Actin-crosslinking"/>
</dbReference>